<gene>
    <name evidence="2" type="ORF">HD842_002990</name>
</gene>
<dbReference type="Gene3D" id="1.10.3210.10">
    <property type="entry name" value="Hypothetical protein af1432"/>
    <property type="match status" value="1"/>
</dbReference>
<dbReference type="PANTHER" id="PTHR43155">
    <property type="entry name" value="CYCLIC DI-GMP PHOSPHODIESTERASE PA4108-RELATED"/>
    <property type="match status" value="1"/>
</dbReference>
<evidence type="ECO:0000313" key="2">
    <source>
        <dbReference type="EMBL" id="MBB6134832.1"/>
    </source>
</evidence>
<sequence length="426" mass="46126">MIGNGRQAPPVARPGLKKVAVKQLRPGMYVEQLCCSWIDTPFWQSSFLIESAAQLERIATSRAAEAWIDTERGLDVDSAPETSAAAPAAARAPDDTVFRFRPAPRATMDDELGRAAVLLDQSKRALFDMFNEARMGCAVEVRDAMPMVESIAASVLRNPGALIGLARLKTADNYTYMHSVAVCALMIALARQLGLDDHLARELGLAGLLHDVGKMAVPAEVLNKPGSLTEDEFCVVRSHPAQGHAMLLASPGVGPVALEVCLHHHERPDGRGYPHRLSGDELGLYARMGAVCDVYDAITSNRPYKAGWCPADSLRRMAEWARAGQFDEAVFAAFVKCLGIYPVGTLVRLQSGRLGVVAEQPCGKSLLLPKIKVFFSTRARAYIRPELIDLGAPGARDAIVGCENAAEWGLRDIDRYWLGDGIAKAP</sequence>
<dbReference type="InterPro" id="IPR006675">
    <property type="entry name" value="HDIG_dom"/>
</dbReference>
<feature type="domain" description="HD-GYP" evidence="1">
    <location>
        <begin position="153"/>
        <end position="350"/>
    </location>
</feature>
<dbReference type="NCBIfam" id="TIGR00277">
    <property type="entry name" value="HDIG"/>
    <property type="match status" value="1"/>
</dbReference>
<dbReference type="Pfam" id="PF11871">
    <property type="entry name" value="DUF3391"/>
    <property type="match status" value="1"/>
</dbReference>
<evidence type="ECO:0000259" key="1">
    <source>
        <dbReference type="PROSITE" id="PS51832"/>
    </source>
</evidence>
<reference evidence="2 3" key="1">
    <citation type="submission" date="2020-08" db="EMBL/GenBank/DDBJ databases">
        <title>The Agave Microbiome: Exploring the role of microbial communities in plant adaptations to desert environments.</title>
        <authorList>
            <person name="Partida-Martinez L.P."/>
        </authorList>
    </citation>
    <scope>NUCLEOTIDE SEQUENCE [LARGE SCALE GENOMIC DNA]</scope>
    <source>
        <strain evidence="2 3">AT3.2</strain>
    </source>
</reference>
<protein>
    <submittedName>
        <fullName evidence="2">Putative nucleotidyltransferase with HDIG domain</fullName>
    </submittedName>
</protein>
<dbReference type="AlphaFoldDB" id="A0A7X0CF64"/>
<dbReference type="SMART" id="SM00471">
    <property type="entry name" value="HDc"/>
    <property type="match status" value="1"/>
</dbReference>
<dbReference type="Proteomes" id="UP000540787">
    <property type="component" value="Unassembled WGS sequence"/>
</dbReference>
<dbReference type="InterPro" id="IPR037522">
    <property type="entry name" value="HD_GYP_dom"/>
</dbReference>
<keyword evidence="3" id="KW-1185">Reference proteome</keyword>
<accession>A0A7X0CF64</accession>
<dbReference type="GO" id="GO:0016740">
    <property type="term" value="F:transferase activity"/>
    <property type="evidence" value="ECO:0007669"/>
    <property type="project" value="UniProtKB-KW"/>
</dbReference>
<comment type="caution">
    <text evidence="2">The sequence shown here is derived from an EMBL/GenBank/DDBJ whole genome shotgun (WGS) entry which is preliminary data.</text>
</comment>
<evidence type="ECO:0000313" key="3">
    <source>
        <dbReference type="Proteomes" id="UP000540787"/>
    </source>
</evidence>
<dbReference type="GO" id="GO:0008081">
    <property type="term" value="F:phosphoric diester hydrolase activity"/>
    <property type="evidence" value="ECO:0007669"/>
    <property type="project" value="UniProtKB-ARBA"/>
</dbReference>
<dbReference type="Pfam" id="PF13487">
    <property type="entry name" value="HD_5"/>
    <property type="match status" value="1"/>
</dbReference>
<dbReference type="PROSITE" id="PS51832">
    <property type="entry name" value="HD_GYP"/>
    <property type="match status" value="1"/>
</dbReference>
<organism evidence="2 3">
    <name type="scientific">Massilia aurea</name>
    <dbReference type="NCBI Taxonomy" id="373040"/>
    <lineage>
        <taxon>Bacteria</taxon>
        <taxon>Pseudomonadati</taxon>
        <taxon>Pseudomonadota</taxon>
        <taxon>Betaproteobacteria</taxon>
        <taxon>Burkholderiales</taxon>
        <taxon>Oxalobacteraceae</taxon>
        <taxon>Telluria group</taxon>
        <taxon>Massilia</taxon>
    </lineage>
</organism>
<keyword evidence="2" id="KW-0808">Transferase</keyword>
<dbReference type="InterPro" id="IPR021812">
    <property type="entry name" value="DUF3391"/>
</dbReference>
<proteinExistence type="predicted"/>
<dbReference type="InterPro" id="IPR003607">
    <property type="entry name" value="HD/PDEase_dom"/>
</dbReference>
<dbReference type="SUPFAM" id="SSF109604">
    <property type="entry name" value="HD-domain/PDEase-like"/>
    <property type="match status" value="1"/>
</dbReference>
<dbReference type="RefSeq" id="WP_183555500.1">
    <property type="nucleotide sequence ID" value="NZ_JACHBX010000003.1"/>
</dbReference>
<name>A0A7X0CF64_9BURK</name>
<dbReference type="EMBL" id="JACHBX010000003">
    <property type="protein sequence ID" value="MBB6134832.1"/>
    <property type="molecule type" value="Genomic_DNA"/>
</dbReference>
<dbReference type="PANTHER" id="PTHR43155:SF2">
    <property type="entry name" value="CYCLIC DI-GMP PHOSPHODIESTERASE PA4108"/>
    <property type="match status" value="1"/>
</dbReference>
<dbReference type="CDD" id="cd00077">
    <property type="entry name" value="HDc"/>
    <property type="match status" value="1"/>
</dbReference>